<dbReference type="GO" id="GO:0016020">
    <property type="term" value="C:membrane"/>
    <property type="evidence" value="ECO:0007669"/>
    <property type="project" value="InterPro"/>
</dbReference>
<feature type="transmembrane region" description="Helical" evidence="9">
    <location>
        <begin position="191"/>
        <end position="211"/>
    </location>
</feature>
<keyword evidence="5" id="KW-0547">Nucleotide-binding</keyword>
<dbReference type="PANTHER" id="PTHR24421">
    <property type="entry name" value="NITRATE/NITRITE SENSOR PROTEIN NARX-RELATED"/>
    <property type="match status" value="1"/>
</dbReference>
<name>A0A7W5AWV7_9BACL</name>
<dbReference type="InterPro" id="IPR050482">
    <property type="entry name" value="Sensor_HK_TwoCompSys"/>
</dbReference>
<comment type="caution">
    <text evidence="11">The sequence shown here is derived from an EMBL/GenBank/DDBJ whole genome shotgun (WGS) entry which is preliminary data.</text>
</comment>
<protein>
    <recommendedName>
        <fullName evidence="2">histidine kinase</fullName>
        <ecNumber evidence="2">2.7.13.3</ecNumber>
    </recommendedName>
</protein>
<keyword evidence="7" id="KW-0067">ATP-binding</keyword>
<keyword evidence="9" id="KW-0812">Transmembrane</keyword>
<dbReference type="EC" id="2.7.13.3" evidence="2"/>
<evidence type="ECO:0000313" key="12">
    <source>
        <dbReference type="Proteomes" id="UP000570361"/>
    </source>
</evidence>
<evidence type="ECO:0000256" key="4">
    <source>
        <dbReference type="ARBA" id="ARBA00022679"/>
    </source>
</evidence>
<sequence>MSSSGRQLMKLLFKYACFSAIIIACFVSLTALINDGLRIPNFPTAYSSLEPELRSEIYLGEIPVSSGHVQDSTIAWRSLTSVLGTEEAARFAGEYWVKLRPHQLKLREPSLWIRGLQHYEVYVNDERVQSFNMRMNPYVKTDNHFRLQPVPAEGETYIRIIQPEPGIELYEATVMMTSAEKAYSHIFRQNAVKMMLGIIFVFIGLVALFAYAANRRQLYYLFFSLMALGQGLGCVLNSEALDYFVDTSTANYFYPLVLPLSMLAYIAFLEQLYPAVGRGSIRFCRRIVLVYYIGCAMVAWIDQPLFLALTGQPFHLMLASILLVISVSLVRNSGFQVDGKIEWVLFGNAIMVFLWLHKWMFAQFPSVYVWMYDHWPLYTFYWATDIVYVAGFVFVLCMGMVLASHFREIHHQAQTFAAELSHLNQSLEEQVRERTAVLEETHAQLEASMKETFEALNEVAIWEERNRISHEIHDILGHKLTGAAIQLEAAKRLMPKDPEQAQNKLDAALESVRKGLVDVRAAVRMMKDDFSRANLPDTLNELMDETEQMTGITITRDIRPLPELDAKHKKIIYHALQEGLTNGIKHGRCHRFDFKLYTDGDMIAFLLHNDGTPFAAVPDGFGLSTMRERIRLLGGSVEMSRAHGDPAGALLNIRIPLQEPA</sequence>
<evidence type="ECO:0000256" key="9">
    <source>
        <dbReference type="SAM" id="Phobius"/>
    </source>
</evidence>
<keyword evidence="6 11" id="KW-0418">Kinase</keyword>
<evidence type="ECO:0000256" key="8">
    <source>
        <dbReference type="ARBA" id="ARBA00023012"/>
    </source>
</evidence>
<dbReference type="RefSeq" id="WP_183600154.1">
    <property type="nucleotide sequence ID" value="NZ_JACHXK010000004.1"/>
</dbReference>
<dbReference type="Gene3D" id="1.20.5.1930">
    <property type="match status" value="1"/>
</dbReference>
<evidence type="ECO:0000256" key="1">
    <source>
        <dbReference type="ARBA" id="ARBA00000085"/>
    </source>
</evidence>
<organism evidence="11 12">
    <name type="scientific">Paenibacillus phyllosphaerae</name>
    <dbReference type="NCBI Taxonomy" id="274593"/>
    <lineage>
        <taxon>Bacteria</taxon>
        <taxon>Bacillati</taxon>
        <taxon>Bacillota</taxon>
        <taxon>Bacilli</taxon>
        <taxon>Bacillales</taxon>
        <taxon>Paenibacillaceae</taxon>
        <taxon>Paenibacillus</taxon>
    </lineage>
</organism>
<dbReference type="SUPFAM" id="SSF55874">
    <property type="entry name" value="ATPase domain of HSP90 chaperone/DNA topoisomerase II/histidine kinase"/>
    <property type="match status" value="1"/>
</dbReference>
<keyword evidence="8" id="KW-0902">Two-component regulatory system</keyword>
<feature type="transmembrane region" description="Helical" evidence="9">
    <location>
        <begin position="218"/>
        <end position="240"/>
    </location>
</feature>
<feature type="transmembrane region" description="Helical" evidence="9">
    <location>
        <begin position="380"/>
        <end position="403"/>
    </location>
</feature>
<evidence type="ECO:0000256" key="5">
    <source>
        <dbReference type="ARBA" id="ARBA00022741"/>
    </source>
</evidence>
<evidence type="ECO:0000256" key="3">
    <source>
        <dbReference type="ARBA" id="ARBA00022553"/>
    </source>
</evidence>
<keyword evidence="9" id="KW-0472">Membrane</keyword>
<proteinExistence type="predicted"/>
<dbReference type="GO" id="GO:0046983">
    <property type="term" value="F:protein dimerization activity"/>
    <property type="evidence" value="ECO:0007669"/>
    <property type="project" value="InterPro"/>
</dbReference>
<reference evidence="11 12" key="1">
    <citation type="submission" date="2020-08" db="EMBL/GenBank/DDBJ databases">
        <title>Genomic Encyclopedia of Type Strains, Phase III (KMG-III): the genomes of soil and plant-associated and newly described type strains.</title>
        <authorList>
            <person name="Whitman W."/>
        </authorList>
    </citation>
    <scope>NUCLEOTIDE SEQUENCE [LARGE SCALE GENOMIC DNA]</scope>
    <source>
        <strain evidence="11 12">CECT 5862</strain>
    </source>
</reference>
<evidence type="ECO:0000313" key="11">
    <source>
        <dbReference type="EMBL" id="MBB3110285.1"/>
    </source>
</evidence>
<keyword evidence="3" id="KW-0597">Phosphoprotein</keyword>
<dbReference type="InterPro" id="IPR011712">
    <property type="entry name" value="Sig_transdc_His_kin_sub3_dim/P"/>
</dbReference>
<feature type="transmembrane region" description="Helical" evidence="9">
    <location>
        <begin position="12"/>
        <end position="33"/>
    </location>
</feature>
<feature type="transmembrane region" description="Helical" evidence="9">
    <location>
        <begin position="252"/>
        <end position="271"/>
    </location>
</feature>
<dbReference type="AlphaFoldDB" id="A0A7W5AWV7"/>
<evidence type="ECO:0000256" key="2">
    <source>
        <dbReference type="ARBA" id="ARBA00012438"/>
    </source>
</evidence>
<dbReference type="PROSITE" id="PS51257">
    <property type="entry name" value="PROKAR_LIPOPROTEIN"/>
    <property type="match status" value="1"/>
</dbReference>
<gene>
    <name evidence="11" type="ORF">FHS18_002352</name>
</gene>
<comment type="catalytic activity">
    <reaction evidence="1">
        <text>ATP + protein L-histidine = ADP + protein N-phospho-L-histidine.</text>
        <dbReference type="EC" id="2.7.13.3"/>
    </reaction>
</comment>
<evidence type="ECO:0000256" key="6">
    <source>
        <dbReference type="ARBA" id="ARBA00022777"/>
    </source>
</evidence>
<dbReference type="EMBL" id="JACHXK010000004">
    <property type="protein sequence ID" value="MBB3110285.1"/>
    <property type="molecule type" value="Genomic_DNA"/>
</dbReference>
<dbReference type="Pfam" id="PF07730">
    <property type="entry name" value="HisKA_3"/>
    <property type="match status" value="1"/>
</dbReference>
<keyword evidence="9" id="KW-1133">Transmembrane helix</keyword>
<evidence type="ECO:0000256" key="7">
    <source>
        <dbReference type="ARBA" id="ARBA00022840"/>
    </source>
</evidence>
<dbReference type="GO" id="GO:0005524">
    <property type="term" value="F:ATP binding"/>
    <property type="evidence" value="ECO:0007669"/>
    <property type="project" value="UniProtKB-KW"/>
</dbReference>
<keyword evidence="12" id="KW-1185">Reference proteome</keyword>
<feature type="transmembrane region" description="Helical" evidence="9">
    <location>
        <begin position="283"/>
        <end position="301"/>
    </location>
</feature>
<evidence type="ECO:0000259" key="10">
    <source>
        <dbReference type="Pfam" id="PF07730"/>
    </source>
</evidence>
<keyword evidence="4" id="KW-0808">Transferase</keyword>
<dbReference type="Proteomes" id="UP000570361">
    <property type="component" value="Unassembled WGS sequence"/>
</dbReference>
<dbReference type="Gene3D" id="3.30.565.10">
    <property type="entry name" value="Histidine kinase-like ATPase, C-terminal domain"/>
    <property type="match status" value="1"/>
</dbReference>
<accession>A0A7W5AWV7</accession>
<dbReference type="PANTHER" id="PTHR24421:SF10">
    <property type="entry name" value="NITRATE_NITRITE SENSOR PROTEIN NARQ"/>
    <property type="match status" value="1"/>
</dbReference>
<feature type="transmembrane region" description="Helical" evidence="9">
    <location>
        <begin position="343"/>
        <end position="360"/>
    </location>
</feature>
<dbReference type="CDD" id="cd16917">
    <property type="entry name" value="HATPase_UhpB-NarQ-NarX-like"/>
    <property type="match status" value="1"/>
</dbReference>
<dbReference type="InterPro" id="IPR036890">
    <property type="entry name" value="HATPase_C_sf"/>
</dbReference>
<dbReference type="GO" id="GO:0000155">
    <property type="term" value="F:phosphorelay sensor kinase activity"/>
    <property type="evidence" value="ECO:0007669"/>
    <property type="project" value="InterPro"/>
</dbReference>
<feature type="transmembrane region" description="Helical" evidence="9">
    <location>
        <begin position="313"/>
        <end position="331"/>
    </location>
</feature>
<feature type="domain" description="Signal transduction histidine kinase subgroup 3 dimerisation and phosphoacceptor" evidence="10">
    <location>
        <begin position="464"/>
        <end position="527"/>
    </location>
</feature>